<evidence type="ECO:0000313" key="2">
    <source>
        <dbReference type="EMBL" id="OQE37747.1"/>
    </source>
</evidence>
<evidence type="ECO:0000313" key="3">
    <source>
        <dbReference type="Proteomes" id="UP000191500"/>
    </source>
</evidence>
<reference evidence="3" key="1">
    <citation type="journal article" date="2017" name="Nat. Microbiol.">
        <title>Global analysis of biosynthetic gene clusters reveals vast potential of secondary metabolite production in Penicillium species.</title>
        <authorList>
            <person name="Nielsen J.C."/>
            <person name="Grijseels S."/>
            <person name="Prigent S."/>
            <person name="Ji B."/>
            <person name="Dainat J."/>
            <person name="Nielsen K.F."/>
            <person name="Frisvad J.C."/>
            <person name="Workman M."/>
            <person name="Nielsen J."/>
        </authorList>
    </citation>
    <scope>NUCLEOTIDE SEQUENCE [LARGE SCALE GENOMIC DNA]</scope>
    <source>
        <strain evidence="3">IBT 31321</strain>
    </source>
</reference>
<organism evidence="2 3">
    <name type="scientific">Penicillium coprophilum</name>
    <dbReference type="NCBI Taxonomy" id="36646"/>
    <lineage>
        <taxon>Eukaryota</taxon>
        <taxon>Fungi</taxon>
        <taxon>Dikarya</taxon>
        <taxon>Ascomycota</taxon>
        <taxon>Pezizomycotina</taxon>
        <taxon>Eurotiomycetes</taxon>
        <taxon>Eurotiomycetidae</taxon>
        <taxon>Eurotiales</taxon>
        <taxon>Aspergillaceae</taxon>
        <taxon>Penicillium</taxon>
    </lineage>
</organism>
<comment type="caution">
    <text evidence="2">The sequence shown here is derived from an EMBL/GenBank/DDBJ whole genome shotgun (WGS) entry which is preliminary data.</text>
</comment>
<dbReference type="STRING" id="36646.A0A1V6UH45"/>
<keyword evidence="3" id="KW-1185">Reference proteome</keyword>
<sequence length="494" mass="54316">MRFISGVLAALVVTTSALPKRASDRMQWNETCVGIESKSKENWKKTEIGEWFIVSANAEDIYTKDIQKTIQSWDHPPSLYGFYCSPMSHCDANLDKDQCLEPLAGSRAALYFLMWSIANLNNWMVSVLEAVDHTAGVANGLAADLVKNFATNMENIPLDNAGPSMAAGFLGSLAAIFPPAAAIGGLGSGLATVGSGILSLTSNNKPVELEPKFNDFANITTYIAKASEGMQNSIETYTRWLLTSVPSNDRSNGIYYVDDPNSLPNVLLNGDFAEPITSPILPDSIYVSLFSAAIAMLWKGEAASVIKITHDVPSLSKPICENEDVFKGNKFCDSEGNAYLVFRWDTSWNETPWQKGVADKFKKLKGVDKLGDYRLTIETVAKASEHASSKNGGKPYYEWDTNRVIDHMNEDPNNKVQFSGFNLPFCKLGPMWNGGQYELLESDECDAECQTIWAMRNCFQTIEEDHPGGGILHFSKECDFRDCPKICIGGFAGC</sequence>
<keyword evidence="1" id="KW-0732">Signal</keyword>
<dbReference type="EMBL" id="MDDG01000009">
    <property type="protein sequence ID" value="OQE37747.1"/>
    <property type="molecule type" value="Genomic_DNA"/>
</dbReference>
<feature type="chain" id="PRO_5012415657" evidence="1">
    <location>
        <begin position="18"/>
        <end position="494"/>
    </location>
</feature>
<dbReference type="Proteomes" id="UP000191500">
    <property type="component" value="Unassembled WGS sequence"/>
</dbReference>
<name>A0A1V6UH45_9EURO</name>
<gene>
    <name evidence="2" type="ORF">PENCOP_c009G01851</name>
</gene>
<protein>
    <submittedName>
        <fullName evidence="2">Uncharacterized protein</fullName>
    </submittedName>
</protein>
<dbReference type="AlphaFoldDB" id="A0A1V6UH45"/>
<feature type="signal peptide" evidence="1">
    <location>
        <begin position="1"/>
        <end position="17"/>
    </location>
</feature>
<evidence type="ECO:0000256" key="1">
    <source>
        <dbReference type="SAM" id="SignalP"/>
    </source>
</evidence>
<accession>A0A1V6UH45</accession>
<proteinExistence type="predicted"/>